<keyword evidence="2" id="KW-0677">Repeat</keyword>
<dbReference type="OrthoDB" id="7326421at2759"/>
<dbReference type="STRING" id="6216.A0A0R3SIE3"/>
<gene>
    <name evidence="6" type="ORF">HDID_LOCUS4706</name>
</gene>
<dbReference type="InterPro" id="IPR019775">
    <property type="entry name" value="WD40_repeat_CS"/>
</dbReference>
<dbReference type="Proteomes" id="UP000274504">
    <property type="component" value="Unassembled WGS sequence"/>
</dbReference>
<dbReference type="SUPFAM" id="SSF81383">
    <property type="entry name" value="F-box domain"/>
    <property type="match status" value="1"/>
</dbReference>
<dbReference type="PROSITE" id="PS00678">
    <property type="entry name" value="WD_REPEATS_1"/>
    <property type="match status" value="1"/>
</dbReference>
<dbReference type="InterPro" id="IPR015943">
    <property type="entry name" value="WD40/YVTN_repeat-like_dom_sf"/>
</dbReference>
<organism evidence="8">
    <name type="scientific">Hymenolepis diminuta</name>
    <name type="common">Rat tapeworm</name>
    <dbReference type="NCBI Taxonomy" id="6216"/>
    <lineage>
        <taxon>Eukaryota</taxon>
        <taxon>Metazoa</taxon>
        <taxon>Spiralia</taxon>
        <taxon>Lophotrochozoa</taxon>
        <taxon>Platyhelminthes</taxon>
        <taxon>Cestoda</taxon>
        <taxon>Eucestoda</taxon>
        <taxon>Cyclophyllidea</taxon>
        <taxon>Hymenolepididae</taxon>
        <taxon>Hymenolepis</taxon>
    </lineage>
</organism>
<dbReference type="Gene3D" id="1.20.1280.50">
    <property type="match status" value="1"/>
</dbReference>
<sequence length="551" mass="62567">MEHQGSFHPEGNNNQQEAHLKPDYRDDTPLPSSLILKLYSHSKPETILKFAEVSRLWRDMAMCDSAWQVLCKDMGVSKGFSYTHYQNPHSEKHIEFNDLKCSWKDICLQRIQLNHSWTSKPDFEKRFLKLNDILRSDPELTCIKTFGEWVLCGVKWNKIMIYDCNGQGGVLGVIVGPPGIAKKFLVVPIKDHILLVAMTHFYEIYVYDLSESYFLLRNKLVGHTGIIVDIAISTLTRDPLNPDSRGQLLSSAEDKTIRLWNIENGSCIHVFEGLHSTATSLALCSNHLVSMDADKCLRAWDVNTYKPVLNEQLTIGNTSIEQFDGAKVLFSRDEDIFVFDIFESTYENFFTASVPFCLLPHQQPTKTCSDLIYVKGENIVSHDLCKNKIVNSIPTGEHCKVDDLRALYANNNFVVTVDNRRVQLWDRNARSWVRTLLDIEQMPEMKEFCSANEGGTVVTTESFRHLVLPVKLQNNSTTLLVLARNACVECSVAHFLLLEFRVEVRRVVRTFEGRGTVDGVVFAVVEVLDGLSRVVRLIVLVGGGIFSVSWV</sequence>
<evidence type="ECO:0000256" key="4">
    <source>
        <dbReference type="SAM" id="MobiDB-lite"/>
    </source>
</evidence>
<evidence type="ECO:0000313" key="7">
    <source>
        <dbReference type="Proteomes" id="UP000274504"/>
    </source>
</evidence>
<dbReference type="SUPFAM" id="SSF50978">
    <property type="entry name" value="WD40 repeat-like"/>
    <property type="match status" value="1"/>
</dbReference>
<dbReference type="WBParaSite" id="HDID_0000470801-mRNA-1">
    <property type="protein sequence ID" value="HDID_0000470801-mRNA-1"/>
    <property type="gene ID" value="HDID_0000470801"/>
</dbReference>
<evidence type="ECO:0000256" key="2">
    <source>
        <dbReference type="ARBA" id="ARBA00022737"/>
    </source>
</evidence>
<reference evidence="6 7" key="2">
    <citation type="submission" date="2018-11" db="EMBL/GenBank/DDBJ databases">
        <authorList>
            <consortium name="Pathogen Informatics"/>
        </authorList>
    </citation>
    <scope>NUCLEOTIDE SEQUENCE [LARGE SCALE GENOMIC DNA]</scope>
</reference>
<proteinExistence type="predicted"/>
<feature type="domain" description="F-box" evidence="5">
    <location>
        <begin position="24"/>
        <end position="70"/>
    </location>
</feature>
<reference evidence="8" key="1">
    <citation type="submission" date="2017-02" db="UniProtKB">
        <authorList>
            <consortium name="WormBaseParasite"/>
        </authorList>
    </citation>
    <scope>IDENTIFICATION</scope>
</reference>
<dbReference type="PROSITE" id="PS50181">
    <property type="entry name" value="FBOX"/>
    <property type="match status" value="1"/>
</dbReference>
<dbReference type="InterPro" id="IPR001810">
    <property type="entry name" value="F-box_dom"/>
</dbReference>
<dbReference type="SMART" id="SM00320">
    <property type="entry name" value="WD40"/>
    <property type="match status" value="3"/>
</dbReference>
<dbReference type="AlphaFoldDB" id="A0A0R3SIE3"/>
<dbReference type="PROSITE" id="PS50082">
    <property type="entry name" value="WD_REPEATS_2"/>
    <property type="match status" value="1"/>
</dbReference>
<evidence type="ECO:0000259" key="5">
    <source>
        <dbReference type="PROSITE" id="PS50181"/>
    </source>
</evidence>
<dbReference type="PANTHER" id="PTHR22847">
    <property type="entry name" value="WD40 REPEAT PROTEIN"/>
    <property type="match status" value="1"/>
</dbReference>
<feature type="region of interest" description="Disordered" evidence="4">
    <location>
        <begin position="1"/>
        <end position="24"/>
    </location>
</feature>
<protein>
    <submittedName>
        <fullName evidence="8">F-box domain-containing protein</fullName>
    </submittedName>
</protein>
<evidence type="ECO:0000313" key="6">
    <source>
        <dbReference type="EMBL" id="VDL53979.1"/>
    </source>
</evidence>
<dbReference type="InterPro" id="IPR001680">
    <property type="entry name" value="WD40_rpt"/>
</dbReference>
<dbReference type="EMBL" id="UYSG01001929">
    <property type="protein sequence ID" value="VDL53979.1"/>
    <property type="molecule type" value="Genomic_DNA"/>
</dbReference>
<accession>A0A0R3SIE3</accession>
<dbReference type="Gene3D" id="2.130.10.10">
    <property type="entry name" value="YVTN repeat-like/Quinoprotein amine dehydrogenase"/>
    <property type="match status" value="1"/>
</dbReference>
<evidence type="ECO:0000256" key="3">
    <source>
        <dbReference type="PROSITE-ProRule" id="PRU00221"/>
    </source>
</evidence>
<dbReference type="PANTHER" id="PTHR22847:SF637">
    <property type="entry name" value="WD REPEAT DOMAIN 5B"/>
    <property type="match status" value="1"/>
</dbReference>
<dbReference type="InterPro" id="IPR036322">
    <property type="entry name" value="WD40_repeat_dom_sf"/>
</dbReference>
<evidence type="ECO:0000256" key="1">
    <source>
        <dbReference type="ARBA" id="ARBA00022574"/>
    </source>
</evidence>
<feature type="repeat" description="WD" evidence="3">
    <location>
        <begin position="248"/>
        <end position="270"/>
    </location>
</feature>
<dbReference type="InterPro" id="IPR036047">
    <property type="entry name" value="F-box-like_dom_sf"/>
</dbReference>
<keyword evidence="1 3" id="KW-0853">WD repeat</keyword>
<dbReference type="GO" id="GO:1990234">
    <property type="term" value="C:transferase complex"/>
    <property type="evidence" value="ECO:0007669"/>
    <property type="project" value="UniProtKB-ARBA"/>
</dbReference>
<evidence type="ECO:0000313" key="8">
    <source>
        <dbReference type="WBParaSite" id="HDID_0000470801-mRNA-1"/>
    </source>
</evidence>
<name>A0A0R3SIE3_HYMDI</name>